<dbReference type="GeneID" id="102508522"/>
<dbReference type="KEGG" id="cfr:102508522"/>
<proteinExistence type="predicted"/>
<keyword evidence="2" id="KW-1185">Reference proteome</keyword>
<organism evidence="2 3">
    <name type="scientific">Camelus ferus</name>
    <name type="common">Wild bactrian camel</name>
    <name type="synonym">Camelus bactrianus ferus</name>
    <dbReference type="NCBI Taxonomy" id="419612"/>
    <lineage>
        <taxon>Eukaryota</taxon>
        <taxon>Metazoa</taxon>
        <taxon>Chordata</taxon>
        <taxon>Craniata</taxon>
        <taxon>Vertebrata</taxon>
        <taxon>Euteleostomi</taxon>
        <taxon>Mammalia</taxon>
        <taxon>Eutheria</taxon>
        <taxon>Laurasiatheria</taxon>
        <taxon>Artiodactyla</taxon>
        <taxon>Tylopoda</taxon>
        <taxon>Camelidae</taxon>
        <taxon>Camelus</taxon>
    </lineage>
</organism>
<protein>
    <submittedName>
        <fullName evidence="3">Uncharacterized protein C19orf57 homolog isoform X1</fullName>
    </submittedName>
</protein>
<feature type="region of interest" description="Disordered" evidence="1">
    <location>
        <begin position="746"/>
        <end position="775"/>
    </location>
</feature>
<feature type="region of interest" description="Disordered" evidence="1">
    <location>
        <begin position="1"/>
        <end position="516"/>
    </location>
</feature>
<dbReference type="PANTHER" id="PTHR14583:SF0">
    <property type="entry name" value="BREAK REPAIR MEIOTIC RECOMBINASE RECRUITMENT FACTOR 1"/>
    <property type="match status" value="1"/>
</dbReference>
<feature type="compositionally biased region" description="Gly residues" evidence="1">
    <location>
        <begin position="318"/>
        <end position="329"/>
    </location>
</feature>
<dbReference type="GO" id="GO:1990918">
    <property type="term" value="P:double-strand break repair involved in meiotic recombination"/>
    <property type="evidence" value="ECO:0007669"/>
    <property type="project" value="InterPro"/>
</dbReference>
<dbReference type="PANTHER" id="PTHR14583">
    <property type="entry name" value="UNCHARACTERIZED PROTEIN C19ORF57 FAMILY MEMBER"/>
    <property type="match status" value="1"/>
</dbReference>
<evidence type="ECO:0000313" key="3">
    <source>
        <dbReference type="RefSeq" id="XP_032321370.1"/>
    </source>
</evidence>
<reference evidence="3" key="1">
    <citation type="submission" date="2025-08" db="UniProtKB">
        <authorList>
            <consortium name="RefSeq"/>
        </authorList>
    </citation>
    <scope>IDENTIFICATION</scope>
    <source>
        <tissue evidence="3">Ear skin</tissue>
    </source>
</reference>
<feature type="compositionally biased region" description="Polar residues" evidence="1">
    <location>
        <begin position="252"/>
        <end position="270"/>
    </location>
</feature>
<feature type="compositionally biased region" description="Low complexity" evidence="1">
    <location>
        <begin position="21"/>
        <end position="36"/>
    </location>
</feature>
<feature type="region of interest" description="Disordered" evidence="1">
    <location>
        <begin position="553"/>
        <end position="602"/>
    </location>
</feature>
<name>A0A8B8RVE5_CAMFR</name>
<dbReference type="CTD" id="79173"/>
<dbReference type="Pfam" id="PF15710">
    <property type="entry name" value="Brme1"/>
    <property type="match status" value="2"/>
</dbReference>
<gene>
    <name evidence="3" type="primary">C22H19orf57</name>
</gene>
<dbReference type="InterPro" id="IPR031441">
    <property type="entry name" value="Brme1"/>
</dbReference>
<feature type="compositionally biased region" description="Basic and acidic residues" evidence="1">
    <location>
        <begin position="400"/>
        <end position="415"/>
    </location>
</feature>
<feature type="compositionally biased region" description="Basic and acidic residues" evidence="1">
    <location>
        <begin position="450"/>
        <end position="459"/>
    </location>
</feature>
<dbReference type="Proteomes" id="UP000694856">
    <property type="component" value="Chromosome 22"/>
</dbReference>
<sequence>MRGFCKCSGQVSTTPGPRPSSPRLAAAAATDPDSLPVPDKDRETLTTSVAQISLGRDKMSKRKKLRTSGGEGIRPLKFPKNPRRGDSDRAPQNSTLGHLHHPEESAGRSGPAPSAEQSREDPGQAAPSSPDKEAGAPSRLPGQPEKEPVPFPPSQNSVGRFVPQFAKPRKIVTRQAERREEDLRSGAFSSETLPEPSYQQAGSQPQEGSPGLVLQEARDPGDQTQADGTCPEPNGQNPVMPVPSSGDPEPVASTNASPKWGTMSSASGGASQDHLSEQGTNVPDGGSTEEGCVPGDHSQTGHLPNSDAEEKEPDQGAPHGGGAQRGAGAGLPEEHQEEGDGILGQDTPGPVLGSAAQGPPDPLQTPSGTGGEAEWSCSSPRHSPLGAVVIADVGTDPAEPEQRAPEVAKPDREVSARVPASPSGKAPDGGLSGALLSCTPLAGETTGGRGEARQEDKPPGDVPGGLAASLPLAREIQEPTIGAGDSSSLAREMGPSVGQTQVLSPDQEGLGDVCALPLPLQPVGEKAAELGSQSHKQDLKGLSLSLGATASPVYREAVDGPPWNAGAHQGSPDTPAGQPEHPPDSSDPAIWGWSPAMELDFLPDSQIQDALEAPGFEAPPEQILQGKPEAAPCLSRQGQRLFGWSRAPGQISASEGAGLEEDPRLFPAGSGLEPCWPSTSPHADGGPLAKAQPRTQMGIKTCEAARMEDATDTVRGLVIELSSLNRLIMSAHRDLEASKRLSCYRKAKPARKGPTPYTPKGAGNLPLGEQSWRDL</sequence>
<evidence type="ECO:0000256" key="1">
    <source>
        <dbReference type="SAM" id="MobiDB-lite"/>
    </source>
</evidence>
<dbReference type="RefSeq" id="XP_032321370.1">
    <property type="nucleotide sequence ID" value="XM_032465479.1"/>
</dbReference>
<evidence type="ECO:0000313" key="2">
    <source>
        <dbReference type="Proteomes" id="UP000694856"/>
    </source>
</evidence>
<feature type="compositionally biased region" description="Basic and acidic residues" evidence="1">
    <location>
        <begin position="175"/>
        <end position="184"/>
    </location>
</feature>
<accession>A0A8B8RVE5</accession>
<feature type="compositionally biased region" description="Polar residues" evidence="1">
    <location>
        <begin position="187"/>
        <end position="207"/>
    </location>
</feature>
<dbReference type="AlphaFoldDB" id="A0A8B8RVE5"/>